<keyword evidence="3" id="KW-1185">Reference proteome</keyword>
<feature type="compositionally biased region" description="Low complexity" evidence="1">
    <location>
        <begin position="79"/>
        <end position="91"/>
    </location>
</feature>
<organism evidence="2 3">
    <name type="scientific">Mauremys mutica</name>
    <name type="common">yellowpond turtle</name>
    <dbReference type="NCBI Taxonomy" id="74926"/>
    <lineage>
        <taxon>Eukaryota</taxon>
        <taxon>Metazoa</taxon>
        <taxon>Chordata</taxon>
        <taxon>Craniata</taxon>
        <taxon>Vertebrata</taxon>
        <taxon>Euteleostomi</taxon>
        <taxon>Archelosauria</taxon>
        <taxon>Testudinata</taxon>
        <taxon>Testudines</taxon>
        <taxon>Cryptodira</taxon>
        <taxon>Durocryptodira</taxon>
        <taxon>Testudinoidea</taxon>
        <taxon>Geoemydidae</taxon>
        <taxon>Geoemydinae</taxon>
        <taxon>Mauremys</taxon>
    </lineage>
</organism>
<gene>
    <name evidence="2" type="ORF">KIL84_011881</name>
</gene>
<dbReference type="Proteomes" id="UP000827986">
    <property type="component" value="Unassembled WGS sequence"/>
</dbReference>
<evidence type="ECO:0000313" key="2">
    <source>
        <dbReference type="EMBL" id="KAH1178179.1"/>
    </source>
</evidence>
<proteinExistence type="predicted"/>
<accession>A0A9D3XAI1</accession>
<name>A0A9D3XAI1_9SAUR</name>
<dbReference type="EMBL" id="JAHDVG010000474">
    <property type="protein sequence ID" value="KAH1178179.1"/>
    <property type="molecule type" value="Genomic_DNA"/>
</dbReference>
<dbReference type="AlphaFoldDB" id="A0A9D3XAI1"/>
<feature type="non-terminal residue" evidence="2">
    <location>
        <position position="1"/>
    </location>
</feature>
<feature type="region of interest" description="Disordered" evidence="1">
    <location>
        <begin position="1"/>
        <end position="149"/>
    </location>
</feature>
<evidence type="ECO:0000256" key="1">
    <source>
        <dbReference type="SAM" id="MobiDB-lite"/>
    </source>
</evidence>
<reference evidence="2" key="1">
    <citation type="submission" date="2021-09" db="EMBL/GenBank/DDBJ databases">
        <title>The genome of Mauremys mutica provides insights into the evolution of semi-aquatic lifestyle.</title>
        <authorList>
            <person name="Gong S."/>
            <person name="Gao Y."/>
        </authorList>
    </citation>
    <scope>NUCLEOTIDE SEQUENCE</scope>
    <source>
        <strain evidence="2">MM-2020</strain>
        <tissue evidence="2">Muscle</tissue>
    </source>
</reference>
<evidence type="ECO:0000313" key="3">
    <source>
        <dbReference type="Proteomes" id="UP000827986"/>
    </source>
</evidence>
<sequence>ARGGGDDKRSRGKQPHSPQTRAGRWQQPPAPLAVSASLPFIPSASHSCGGGATAQCPGEPRPPARQELGGSAQVRSGGSRPLPSARAAASPLPLPRGSGTGALASAPRPRRGAGAGPGPGPALRRGGLARPRAAPEASDKISLRERASS</sequence>
<feature type="compositionally biased region" description="Low complexity" evidence="1">
    <location>
        <begin position="121"/>
        <end position="135"/>
    </location>
</feature>
<comment type="caution">
    <text evidence="2">The sequence shown here is derived from an EMBL/GenBank/DDBJ whole genome shotgun (WGS) entry which is preliminary data.</text>
</comment>
<feature type="compositionally biased region" description="Basic and acidic residues" evidence="1">
    <location>
        <begin position="137"/>
        <end position="149"/>
    </location>
</feature>
<protein>
    <submittedName>
        <fullName evidence="2">Uncharacterized protein</fullName>
    </submittedName>
</protein>